<dbReference type="Gene3D" id="3.40.960.10">
    <property type="entry name" value="VSR Endonuclease"/>
    <property type="match status" value="1"/>
</dbReference>
<dbReference type="InterPro" id="IPR011335">
    <property type="entry name" value="Restrct_endonuc-II-like"/>
</dbReference>
<name>A0A512HVJ6_9ACTN</name>
<reference evidence="1 2" key="1">
    <citation type="submission" date="2019-07" db="EMBL/GenBank/DDBJ databases">
        <title>Whole genome shotgun sequence of Aeromicrobium flavum NBRC 107625.</title>
        <authorList>
            <person name="Hosoyama A."/>
            <person name="Uohara A."/>
            <person name="Ohji S."/>
            <person name="Ichikawa N."/>
        </authorList>
    </citation>
    <scope>NUCLEOTIDE SEQUENCE [LARGE SCALE GENOMIC DNA]</scope>
    <source>
        <strain evidence="1 2">NBRC 107625</strain>
    </source>
</reference>
<protein>
    <recommendedName>
        <fullName evidence="3">DUF559 domain-containing protein</fullName>
    </recommendedName>
</protein>
<sequence length="319" mass="35259">MPPVPDSLRGRAFTTAEALAAGVTRRMLEGPRFEAVHRGRGIWAASGEPRDLAFLLHADRLVLPPDAVVSHVTGLRLHGVDIGGSRRHWSTNAPRRSKLASVVLHRRQAPLAATIVGGFPVLPPERCLVDAAIELSHRDIVRAADALIAAGAMTPESFARFALTRHLHGVRRSRANAGRTRERVASFRETDLRLLLAVAGLPEAEVNLDIFDAHGTHLACGDLVYVQRRIVLEYDGWYHDRTASQRRKDLIRRENLEADGWLVIVIVSGDLDHPAHLIGRVWRALASRGHTGPPPRFHPWELEELARHPKAQRSGSAAR</sequence>
<dbReference type="RefSeq" id="WP_146827317.1">
    <property type="nucleotide sequence ID" value="NZ_BAAAYQ010000001.1"/>
</dbReference>
<proteinExistence type="predicted"/>
<gene>
    <name evidence="1" type="ORF">AFL01nite_17670</name>
</gene>
<dbReference type="Proteomes" id="UP000321769">
    <property type="component" value="Unassembled WGS sequence"/>
</dbReference>
<keyword evidence="2" id="KW-1185">Reference proteome</keyword>
<dbReference type="AlphaFoldDB" id="A0A512HVJ6"/>
<comment type="caution">
    <text evidence="1">The sequence shown here is derived from an EMBL/GenBank/DDBJ whole genome shotgun (WGS) entry which is preliminary data.</text>
</comment>
<dbReference type="OrthoDB" id="3173471at2"/>
<dbReference type="SUPFAM" id="SSF52980">
    <property type="entry name" value="Restriction endonuclease-like"/>
    <property type="match status" value="1"/>
</dbReference>
<evidence type="ECO:0008006" key="3">
    <source>
        <dbReference type="Google" id="ProtNLM"/>
    </source>
</evidence>
<accession>A0A512HVJ6</accession>
<organism evidence="1 2">
    <name type="scientific">Aeromicrobium flavum</name>
    <dbReference type="NCBI Taxonomy" id="416568"/>
    <lineage>
        <taxon>Bacteria</taxon>
        <taxon>Bacillati</taxon>
        <taxon>Actinomycetota</taxon>
        <taxon>Actinomycetes</taxon>
        <taxon>Propionibacteriales</taxon>
        <taxon>Nocardioidaceae</taxon>
        <taxon>Aeromicrobium</taxon>
    </lineage>
</organism>
<evidence type="ECO:0000313" key="1">
    <source>
        <dbReference type="EMBL" id="GEO89440.1"/>
    </source>
</evidence>
<dbReference type="EMBL" id="BJZQ01000007">
    <property type="protein sequence ID" value="GEO89440.1"/>
    <property type="molecule type" value="Genomic_DNA"/>
</dbReference>
<evidence type="ECO:0000313" key="2">
    <source>
        <dbReference type="Proteomes" id="UP000321769"/>
    </source>
</evidence>